<protein>
    <submittedName>
        <fullName evidence="2">Uncharacterized protein</fullName>
    </submittedName>
</protein>
<evidence type="ECO:0000313" key="2">
    <source>
        <dbReference type="EMBL" id="KAH6829418.1"/>
    </source>
</evidence>
<reference evidence="2 3" key="1">
    <citation type="journal article" date="2021" name="Nat. Commun.">
        <title>Incipient diploidization of the medicinal plant Perilla within 10,000 years.</title>
        <authorList>
            <person name="Zhang Y."/>
            <person name="Shen Q."/>
            <person name="Leng L."/>
            <person name="Zhang D."/>
            <person name="Chen S."/>
            <person name="Shi Y."/>
            <person name="Ning Z."/>
            <person name="Chen S."/>
        </authorList>
    </citation>
    <scope>NUCLEOTIDE SEQUENCE [LARGE SCALE GENOMIC DNA]</scope>
    <source>
        <strain evidence="3">cv. PC099</strain>
    </source>
</reference>
<proteinExistence type="predicted"/>
<dbReference type="AlphaFoldDB" id="A0AAD4P768"/>
<name>A0AAD4P768_PERFH</name>
<feature type="compositionally biased region" description="Polar residues" evidence="1">
    <location>
        <begin position="61"/>
        <end position="76"/>
    </location>
</feature>
<feature type="region of interest" description="Disordered" evidence="1">
    <location>
        <begin position="37"/>
        <end position="76"/>
    </location>
</feature>
<comment type="caution">
    <text evidence="2">The sequence shown here is derived from an EMBL/GenBank/DDBJ whole genome shotgun (WGS) entry which is preliminary data.</text>
</comment>
<accession>A0AAD4P768</accession>
<keyword evidence="3" id="KW-1185">Reference proteome</keyword>
<gene>
    <name evidence="2" type="ORF">C2S53_018436</name>
</gene>
<dbReference type="Proteomes" id="UP001190926">
    <property type="component" value="Unassembled WGS sequence"/>
</dbReference>
<evidence type="ECO:0000256" key="1">
    <source>
        <dbReference type="SAM" id="MobiDB-lite"/>
    </source>
</evidence>
<organism evidence="2 3">
    <name type="scientific">Perilla frutescens var. hirtella</name>
    <name type="common">Perilla citriodora</name>
    <name type="synonym">Perilla setoyensis</name>
    <dbReference type="NCBI Taxonomy" id="608512"/>
    <lineage>
        <taxon>Eukaryota</taxon>
        <taxon>Viridiplantae</taxon>
        <taxon>Streptophyta</taxon>
        <taxon>Embryophyta</taxon>
        <taxon>Tracheophyta</taxon>
        <taxon>Spermatophyta</taxon>
        <taxon>Magnoliopsida</taxon>
        <taxon>eudicotyledons</taxon>
        <taxon>Gunneridae</taxon>
        <taxon>Pentapetalae</taxon>
        <taxon>asterids</taxon>
        <taxon>lamiids</taxon>
        <taxon>Lamiales</taxon>
        <taxon>Lamiaceae</taxon>
        <taxon>Nepetoideae</taxon>
        <taxon>Elsholtzieae</taxon>
        <taxon>Perilla</taxon>
    </lineage>
</organism>
<sequence>MRHEQQRMKRNAEAMLQRAQRKRDLILQCKQDLRRRRALAAEGEQQPPAASIGGGAAEGDQQPTAASLGANQAQQI</sequence>
<evidence type="ECO:0000313" key="3">
    <source>
        <dbReference type="Proteomes" id="UP001190926"/>
    </source>
</evidence>
<dbReference type="EMBL" id="SDAM02000109">
    <property type="protein sequence ID" value="KAH6829418.1"/>
    <property type="molecule type" value="Genomic_DNA"/>
</dbReference>